<keyword evidence="2" id="KW-1185">Reference proteome</keyword>
<dbReference type="RefSeq" id="WP_230731525.1">
    <property type="nucleotide sequence ID" value="NZ_JAJNDB010000001.1"/>
</dbReference>
<comment type="caution">
    <text evidence="1">The sequence shown here is derived from an EMBL/GenBank/DDBJ whole genome shotgun (WGS) entry which is preliminary data.</text>
</comment>
<dbReference type="EMBL" id="JAJNDB010000001">
    <property type="protein sequence ID" value="MCD2193404.1"/>
    <property type="molecule type" value="Genomic_DNA"/>
</dbReference>
<proteinExistence type="predicted"/>
<dbReference type="Gene3D" id="3.90.640.10">
    <property type="entry name" value="Actin, Chain A, domain 4"/>
    <property type="match status" value="1"/>
</dbReference>
<dbReference type="Proteomes" id="UP001199469">
    <property type="component" value="Unassembled WGS sequence"/>
</dbReference>
<dbReference type="Gene3D" id="3.30.420.40">
    <property type="match status" value="2"/>
</dbReference>
<accession>A0ABS8P8P4</accession>
<evidence type="ECO:0000313" key="1">
    <source>
        <dbReference type="EMBL" id="MCD2193404.1"/>
    </source>
</evidence>
<dbReference type="PANTHER" id="PTHR42749">
    <property type="entry name" value="CELL SHAPE-DETERMINING PROTEIN MREB"/>
    <property type="match status" value="1"/>
</dbReference>
<dbReference type="SUPFAM" id="SSF53067">
    <property type="entry name" value="Actin-like ATPase domain"/>
    <property type="match status" value="2"/>
</dbReference>
<protein>
    <recommendedName>
        <fullName evidence="3">Hsp70 protein</fullName>
    </recommendedName>
</protein>
<name>A0ABS8P8P4_9PSEU</name>
<organism evidence="1 2">
    <name type="scientific">Actinomycetospora endophytica</name>
    <dbReference type="NCBI Taxonomy" id="2291215"/>
    <lineage>
        <taxon>Bacteria</taxon>
        <taxon>Bacillati</taxon>
        <taxon>Actinomycetota</taxon>
        <taxon>Actinomycetes</taxon>
        <taxon>Pseudonocardiales</taxon>
        <taxon>Pseudonocardiaceae</taxon>
        <taxon>Actinomycetospora</taxon>
    </lineage>
</organism>
<evidence type="ECO:0008006" key="3">
    <source>
        <dbReference type="Google" id="ProtNLM"/>
    </source>
</evidence>
<dbReference type="PANTHER" id="PTHR42749:SF1">
    <property type="entry name" value="CELL SHAPE-DETERMINING PROTEIN MREB"/>
    <property type="match status" value="1"/>
</dbReference>
<evidence type="ECO:0000313" key="2">
    <source>
        <dbReference type="Proteomes" id="UP001199469"/>
    </source>
</evidence>
<dbReference type="InterPro" id="IPR043129">
    <property type="entry name" value="ATPase_NBD"/>
</dbReference>
<sequence>MGDPRWVLAVDHGTSTTTGATADVDPADGWTRVAAVRVDGDATVPSVVLSRTDGTVLAGRPALDAAHADPQAAVLRGRSYLAAATGGPDDPLLATWPRPTTAVNVATALVARVLQAEAGRRGTPPAVLTLLHPASWTDPDTGPAALLVAGRSALGAIADGGDVELALLAAPEAAAIRLGGSGPVVVADLGGGGTEVALVDREAPDPATTTATLRAGVPARTVDVGAESLDDALTQLVLDRAPAALAERIRFSSDVEAHRAWFWLRRGVHDAKTRLGTEGSVDVDVPVLAPEHPAPGVVRLTHADLGPMFAPALEQVGAAVVGLLDDADAGRPPLLVRGGVAALPGIRDWLAARTGCALAGADDPGATAPNGQVCGAAAWAAGRAGLGG</sequence>
<reference evidence="1 2" key="1">
    <citation type="submission" date="2021-11" db="EMBL/GenBank/DDBJ databases">
        <title>Draft genome sequence of Actinomycetospora sp. SF1 isolated from the rhizosphere soil.</title>
        <authorList>
            <person name="Duangmal K."/>
            <person name="Chantavorakit T."/>
        </authorList>
    </citation>
    <scope>NUCLEOTIDE SEQUENCE [LARGE SCALE GENOMIC DNA]</scope>
    <source>
        <strain evidence="1 2">TBRC 5722</strain>
    </source>
</reference>
<gene>
    <name evidence="1" type="ORF">LQ327_08400</name>
</gene>